<dbReference type="GO" id="GO:0043410">
    <property type="term" value="P:positive regulation of MAPK cascade"/>
    <property type="evidence" value="ECO:0007669"/>
    <property type="project" value="InterPro"/>
</dbReference>
<dbReference type="eggNOG" id="ENOG502SFEX">
    <property type="taxonomic scope" value="Eukaryota"/>
</dbReference>
<accession>G3AKN4</accession>
<dbReference type="OMA" id="NDMNDSH"/>
<evidence type="ECO:0000256" key="3">
    <source>
        <dbReference type="ARBA" id="ARBA00023136"/>
    </source>
</evidence>
<dbReference type="OrthoDB" id="3995860at2759"/>
<dbReference type="Pfam" id="PF15454">
    <property type="entry name" value="LAMTOR"/>
    <property type="match status" value="1"/>
</dbReference>
<dbReference type="GO" id="GO:0045121">
    <property type="term" value="C:membrane raft"/>
    <property type="evidence" value="ECO:0007669"/>
    <property type="project" value="InterPro"/>
</dbReference>
<dbReference type="GO" id="GO:0016197">
    <property type="term" value="P:endosomal transport"/>
    <property type="evidence" value="ECO:0007669"/>
    <property type="project" value="InterPro"/>
</dbReference>
<evidence type="ECO:0000256" key="5">
    <source>
        <dbReference type="ARBA" id="ARBA00023288"/>
    </source>
</evidence>
<dbReference type="InParanoid" id="G3AKN4"/>
<proteinExistence type="predicted"/>
<dbReference type="InterPro" id="IPR028209">
    <property type="entry name" value="LAMTOR1/MEH1"/>
</dbReference>
<dbReference type="Proteomes" id="UP000000709">
    <property type="component" value="Unassembled WGS sequence"/>
</dbReference>
<evidence type="ECO:0000256" key="1">
    <source>
        <dbReference type="ARBA" id="ARBA00004308"/>
    </source>
</evidence>
<dbReference type="GO" id="GO:0031902">
    <property type="term" value="C:late endosome membrane"/>
    <property type="evidence" value="ECO:0007669"/>
    <property type="project" value="InterPro"/>
</dbReference>
<keyword evidence="4" id="KW-0564">Palmitate</keyword>
<reference evidence="6 7" key="1">
    <citation type="journal article" date="2011" name="Proc. Natl. Acad. Sci. U.S.A.">
        <title>Comparative genomics of xylose-fermenting fungi for enhanced biofuel production.</title>
        <authorList>
            <person name="Wohlbach D.J."/>
            <person name="Kuo A."/>
            <person name="Sato T.K."/>
            <person name="Potts K.M."/>
            <person name="Salamov A.A."/>
            <person name="LaButti K.M."/>
            <person name="Sun H."/>
            <person name="Clum A."/>
            <person name="Pangilinan J.L."/>
            <person name="Lindquist E.A."/>
            <person name="Lucas S."/>
            <person name="Lapidus A."/>
            <person name="Jin M."/>
            <person name="Gunawan C."/>
            <person name="Balan V."/>
            <person name="Dale B.E."/>
            <person name="Jeffries T.W."/>
            <person name="Zinkel R."/>
            <person name="Barry K.W."/>
            <person name="Grigoriev I.V."/>
            <person name="Gasch A.P."/>
        </authorList>
    </citation>
    <scope>NUCLEOTIDE SEQUENCE [LARGE SCALE GENOMIC DNA]</scope>
    <source>
        <strain evidence="7">NRRL Y-27907 / 11-Y1</strain>
    </source>
</reference>
<dbReference type="GeneID" id="18873662"/>
<name>G3AKN4_SPAPN</name>
<dbReference type="HOGENOM" id="CLU_1886514_0_0_1"/>
<sequence>MGACLSCLQHTNDDEYNETTSLLRNQDNQYTSDYVQEEQILKQQQRQQELASIVNELSDKLIDVTSFLSGGPSQSQMSITNSPNANPKINNDTILSENDMNDSHITTSNEYDQGKTFPYIYNNIDKNAVIQAAEDLDEETREACQVKLSDPLYLKF</sequence>
<gene>
    <name evidence="6" type="ORF">SPAPADRAFT_60971</name>
</gene>
<evidence type="ECO:0000313" key="6">
    <source>
        <dbReference type="EMBL" id="EGW33639.1"/>
    </source>
</evidence>
<protein>
    <submittedName>
        <fullName evidence="6">Uncharacterized protein</fullName>
    </submittedName>
</protein>
<keyword evidence="3" id="KW-0472">Membrane</keyword>
<dbReference type="KEGG" id="spaa:SPAPADRAFT_60971"/>
<dbReference type="GO" id="GO:0071986">
    <property type="term" value="C:Ragulator complex"/>
    <property type="evidence" value="ECO:0007669"/>
    <property type="project" value="InterPro"/>
</dbReference>
<organism evidence="7">
    <name type="scientific">Spathaspora passalidarum (strain NRRL Y-27907 / 11-Y1)</name>
    <dbReference type="NCBI Taxonomy" id="619300"/>
    <lineage>
        <taxon>Eukaryota</taxon>
        <taxon>Fungi</taxon>
        <taxon>Dikarya</taxon>
        <taxon>Ascomycota</taxon>
        <taxon>Saccharomycotina</taxon>
        <taxon>Pichiomycetes</taxon>
        <taxon>Debaryomycetaceae</taxon>
        <taxon>Spathaspora</taxon>
    </lineage>
</organism>
<dbReference type="GO" id="GO:0071230">
    <property type="term" value="P:cellular response to amino acid stimulus"/>
    <property type="evidence" value="ECO:0007669"/>
    <property type="project" value="InterPro"/>
</dbReference>
<evidence type="ECO:0000313" key="7">
    <source>
        <dbReference type="Proteomes" id="UP000000709"/>
    </source>
</evidence>
<evidence type="ECO:0000256" key="2">
    <source>
        <dbReference type="ARBA" id="ARBA00022707"/>
    </source>
</evidence>
<dbReference type="AlphaFoldDB" id="G3AKN4"/>
<evidence type="ECO:0000256" key="4">
    <source>
        <dbReference type="ARBA" id="ARBA00023139"/>
    </source>
</evidence>
<comment type="subcellular location">
    <subcellularLocation>
        <location evidence="1">Endomembrane system</location>
    </subcellularLocation>
</comment>
<dbReference type="RefSeq" id="XP_007375154.1">
    <property type="nucleotide sequence ID" value="XM_007375092.1"/>
</dbReference>
<keyword evidence="2" id="KW-0519">Myristate</keyword>
<keyword evidence="5" id="KW-0449">Lipoprotein</keyword>
<keyword evidence="7" id="KW-1185">Reference proteome</keyword>
<dbReference type="GO" id="GO:0001919">
    <property type="term" value="P:regulation of receptor recycling"/>
    <property type="evidence" value="ECO:0007669"/>
    <property type="project" value="InterPro"/>
</dbReference>
<dbReference type="EMBL" id="GL996501">
    <property type="protein sequence ID" value="EGW33639.1"/>
    <property type="molecule type" value="Genomic_DNA"/>
</dbReference>
<dbReference type="GO" id="GO:0032008">
    <property type="term" value="P:positive regulation of TOR signaling"/>
    <property type="evidence" value="ECO:0007669"/>
    <property type="project" value="InterPro"/>
</dbReference>
<dbReference type="SMART" id="SM01262">
    <property type="entry name" value="LAMTOR"/>
    <property type="match status" value="1"/>
</dbReference>